<sequence>MENVSFCVLCYVKRGKLDKLDKLGEFSKKHDLDLAVRTYDR</sequence>
<dbReference type="Proteomes" id="UP000199109">
    <property type="component" value="Unassembled WGS sequence"/>
</dbReference>
<organism evidence="1 2">
    <name type="scientific">Pricia antarctica</name>
    <dbReference type="NCBI Taxonomy" id="641691"/>
    <lineage>
        <taxon>Bacteria</taxon>
        <taxon>Pseudomonadati</taxon>
        <taxon>Bacteroidota</taxon>
        <taxon>Flavobacteriia</taxon>
        <taxon>Flavobacteriales</taxon>
        <taxon>Flavobacteriaceae</taxon>
        <taxon>Pricia</taxon>
    </lineage>
</organism>
<dbReference type="EMBL" id="FNAO01000011">
    <property type="protein sequence ID" value="SDF07867.1"/>
    <property type="molecule type" value="Genomic_DNA"/>
</dbReference>
<evidence type="ECO:0000313" key="2">
    <source>
        <dbReference type="Proteomes" id="UP000199109"/>
    </source>
</evidence>
<accession>A0A1G7I540</accession>
<keyword evidence="2" id="KW-1185">Reference proteome</keyword>
<gene>
    <name evidence="1" type="ORF">SAMN05421636_11121</name>
</gene>
<name>A0A1G7I540_9FLAO</name>
<dbReference type="AlphaFoldDB" id="A0A1G7I540"/>
<protein>
    <submittedName>
        <fullName evidence="1">Uncharacterized protein</fullName>
    </submittedName>
</protein>
<reference evidence="1 2" key="1">
    <citation type="submission" date="2016-10" db="EMBL/GenBank/DDBJ databases">
        <authorList>
            <person name="de Groot N.N."/>
        </authorList>
    </citation>
    <scope>NUCLEOTIDE SEQUENCE [LARGE SCALE GENOMIC DNA]</scope>
    <source>
        <strain evidence="1 2">DSM 23421</strain>
    </source>
</reference>
<proteinExistence type="predicted"/>
<evidence type="ECO:0000313" key="1">
    <source>
        <dbReference type="EMBL" id="SDF07867.1"/>
    </source>
</evidence>